<proteinExistence type="predicted"/>
<dbReference type="EMBL" id="UINC01053608">
    <property type="protein sequence ID" value="SVB70331.1"/>
    <property type="molecule type" value="Genomic_DNA"/>
</dbReference>
<accession>A0A382G813</accession>
<evidence type="ECO:0000313" key="1">
    <source>
        <dbReference type="EMBL" id="SVB70331.1"/>
    </source>
</evidence>
<organism evidence="1">
    <name type="scientific">marine metagenome</name>
    <dbReference type="NCBI Taxonomy" id="408172"/>
    <lineage>
        <taxon>unclassified sequences</taxon>
        <taxon>metagenomes</taxon>
        <taxon>ecological metagenomes</taxon>
    </lineage>
</organism>
<sequence length="23" mass="2526">MDIIISFIANNSNSHGTVVSENY</sequence>
<protein>
    <submittedName>
        <fullName evidence="1">Uncharacterized protein</fullName>
    </submittedName>
</protein>
<name>A0A382G813_9ZZZZ</name>
<dbReference type="AlphaFoldDB" id="A0A382G813"/>
<gene>
    <name evidence="1" type="ORF">METZ01_LOCUS223185</name>
</gene>
<reference evidence="1" key="1">
    <citation type="submission" date="2018-05" db="EMBL/GenBank/DDBJ databases">
        <authorList>
            <person name="Lanie J.A."/>
            <person name="Ng W.-L."/>
            <person name="Kazmierczak K.M."/>
            <person name="Andrzejewski T.M."/>
            <person name="Davidsen T.M."/>
            <person name="Wayne K.J."/>
            <person name="Tettelin H."/>
            <person name="Glass J.I."/>
            <person name="Rusch D."/>
            <person name="Podicherti R."/>
            <person name="Tsui H.-C.T."/>
            <person name="Winkler M.E."/>
        </authorList>
    </citation>
    <scope>NUCLEOTIDE SEQUENCE</scope>
</reference>